<protein>
    <recommendedName>
        <fullName evidence="4">Terpene synthase</fullName>
        <ecNumber evidence="4">4.2.3.-</ecNumber>
    </recommendedName>
</protein>
<dbReference type="Gene3D" id="1.10.600.10">
    <property type="entry name" value="Farnesyl Diphosphate Synthase"/>
    <property type="match status" value="1"/>
</dbReference>
<comment type="caution">
    <text evidence="5">The sequence shown here is derived from an EMBL/GenBank/DDBJ whole genome shotgun (WGS) entry which is preliminary data.</text>
</comment>
<evidence type="ECO:0000256" key="1">
    <source>
        <dbReference type="ARBA" id="ARBA00001946"/>
    </source>
</evidence>
<name>A0ABR4GDZ3_9EURO</name>
<accession>A0ABR4GDZ3</accession>
<dbReference type="InterPro" id="IPR008949">
    <property type="entry name" value="Isoprenoid_synthase_dom_sf"/>
</dbReference>
<evidence type="ECO:0000256" key="2">
    <source>
        <dbReference type="ARBA" id="ARBA00006333"/>
    </source>
</evidence>
<dbReference type="InterPro" id="IPR034686">
    <property type="entry name" value="Terpene_cyclase-like_2"/>
</dbReference>
<proteinExistence type="inferred from homology"/>
<dbReference type="PANTHER" id="PTHR35201">
    <property type="entry name" value="TERPENE SYNTHASE"/>
    <property type="match status" value="1"/>
</dbReference>
<keyword evidence="4" id="KW-0479">Metal-binding</keyword>
<dbReference type="EMBL" id="JBFTWV010000020">
    <property type="protein sequence ID" value="KAL2797260.1"/>
    <property type="molecule type" value="Genomic_DNA"/>
</dbReference>
<dbReference type="SFLD" id="SFLDS00005">
    <property type="entry name" value="Isoprenoid_Synthase_Type_I"/>
    <property type="match status" value="1"/>
</dbReference>
<organism evidence="5 6">
    <name type="scientific">Aspergillus keveii</name>
    <dbReference type="NCBI Taxonomy" id="714993"/>
    <lineage>
        <taxon>Eukaryota</taxon>
        <taxon>Fungi</taxon>
        <taxon>Dikarya</taxon>
        <taxon>Ascomycota</taxon>
        <taxon>Pezizomycotina</taxon>
        <taxon>Eurotiomycetes</taxon>
        <taxon>Eurotiomycetidae</taxon>
        <taxon>Eurotiales</taxon>
        <taxon>Aspergillaceae</taxon>
        <taxon>Aspergillus</taxon>
        <taxon>Aspergillus subgen. Nidulantes</taxon>
    </lineage>
</organism>
<keyword evidence="4" id="KW-0456">Lyase</keyword>
<evidence type="ECO:0000256" key="3">
    <source>
        <dbReference type="ARBA" id="ARBA00022842"/>
    </source>
</evidence>
<dbReference type="Pfam" id="PF19086">
    <property type="entry name" value="Terpene_syn_C_2"/>
    <property type="match status" value="1"/>
</dbReference>
<keyword evidence="3 4" id="KW-0460">Magnesium</keyword>
<keyword evidence="6" id="KW-1185">Reference proteome</keyword>
<dbReference type="Proteomes" id="UP001610563">
    <property type="component" value="Unassembled WGS sequence"/>
</dbReference>
<comment type="similarity">
    <text evidence="2 4">Belongs to the terpene synthase family.</text>
</comment>
<dbReference type="PANTHER" id="PTHR35201:SF4">
    <property type="entry name" value="BETA-PINACENE SYNTHASE-RELATED"/>
    <property type="match status" value="1"/>
</dbReference>
<sequence length="358" mass="41250">MATVSRAKIIERLQQETITITGLRSAFSSWPFRTNPHLSRVREEVEKMLVRRFRDHLKLHTLLRGDYGLFGATWWPCAEYKELLVATRLSLWLFMWDDELDSDAGSLAQDVDQGQRYRAETLQFVTNHLGLEGFTSLLHSRNSVIQSFDYIETALRESCSVEQRKIFLKEFRFFMNKSETEQTLRLRGSVVTMDELWRYRLGTSAVRVVLAINQYCHSIDLPWYVTEDADFAELWHWTNINICSVNDLLSVKKEIAQGSAESLVPILCAELGSAQEAADQVMETVRLAVFEFDLAAKRLLARYGRDTSHRLEAFIAGCRYYCTGNLTWSMSTGRYGVHQELGTDRITISLAVDDDEEE</sequence>
<evidence type="ECO:0000313" key="5">
    <source>
        <dbReference type="EMBL" id="KAL2797260.1"/>
    </source>
</evidence>
<reference evidence="5 6" key="1">
    <citation type="submission" date="2024-07" db="EMBL/GenBank/DDBJ databases">
        <title>Section-level genome sequencing and comparative genomics of Aspergillus sections Usti and Cavernicolus.</title>
        <authorList>
            <consortium name="Lawrence Berkeley National Laboratory"/>
            <person name="Nybo J.L."/>
            <person name="Vesth T.C."/>
            <person name="Theobald S."/>
            <person name="Frisvad J.C."/>
            <person name="Larsen T.O."/>
            <person name="Kjaerboelling I."/>
            <person name="Rothschild-Mancinelli K."/>
            <person name="Lyhne E.K."/>
            <person name="Kogle M.E."/>
            <person name="Barry K."/>
            <person name="Clum A."/>
            <person name="Na H."/>
            <person name="Ledsgaard L."/>
            <person name="Lin J."/>
            <person name="Lipzen A."/>
            <person name="Kuo A."/>
            <person name="Riley R."/>
            <person name="Mondo S."/>
            <person name="Labutti K."/>
            <person name="Haridas S."/>
            <person name="Pangalinan J."/>
            <person name="Salamov A.A."/>
            <person name="Simmons B.A."/>
            <person name="Magnuson J.K."/>
            <person name="Chen J."/>
            <person name="Drula E."/>
            <person name="Henrissat B."/>
            <person name="Wiebenga A."/>
            <person name="Lubbers R.J."/>
            <person name="Gomes A.C."/>
            <person name="Makela M.R."/>
            <person name="Stajich J."/>
            <person name="Grigoriev I.V."/>
            <person name="Mortensen U.H."/>
            <person name="De Vries R.P."/>
            <person name="Baker S.E."/>
            <person name="Andersen M.R."/>
        </authorList>
    </citation>
    <scope>NUCLEOTIDE SEQUENCE [LARGE SCALE GENOMIC DNA]</scope>
    <source>
        <strain evidence="5 6">CBS 209.92</strain>
    </source>
</reference>
<dbReference type="SUPFAM" id="SSF48576">
    <property type="entry name" value="Terpenoid synthases"/>
    <property type="match status" value="1"/>
</dbReference>
<comment type="cofactor">
    <cofactor evidence="1 4">
        <name>Mg(2+)</name>
        <dbReference type="ChEBI" id="CHEBI:18420"/>
    </cofactor>
</comment>
<evidence type="ECO:0000256" key="4">
    <source>
        <dbReference type="RuleBase" id="RU366034"/>
    </source>
</evidence>
<evidence type="ECO:0000313" key="6">
    <source>
        <dbReference type="Proteomes" id="UP001610563"/>
    </source>
</evidence>
<dbReference type="SFLD" id="SFLDG01020">
    <property type="entry name" value="Terpene_Cyclase_Like_2"/>
    <property type="match status" value="1"/>
</dbReference>
<dbReference type="EC" id="4.2.3.-" evidence="4"/>
<gene>
    <name evidence="5" type="ORF">BJX66DRAFT_335163</name>
</gene>